<evidence type="ECO:0000256" key="5">
    <source>
        <dbReference type="SAM" id="Phobius"/>
    </source>
</evidence>
<gene>
    <name evidence="8" type="ORF">NEMVEDRAFT_v1g151170</name>
    <name evidence="7" type="ORF">NEMVEDRAFT_v1g153624</name>
</gene>
<evidence type="ECO:0000256" key="4">
    <source>
        <dbReference type="ARBA" id="ARBA00023136"/>
    </source>
</evidence>
<feature type="transmembrane region" description="Helical" evidence="5">
    <location>
        <begin position="34"/>
        <end position="55"/>
    </location>
</feature>
<feature type="transmembrane region" description="Helical" evidence="5">
    <location>
        <begin position="6"/>
        <end position="22"/>
    </location>
</feature>
<evidence type="ECO:0000256" key="2">
    <source>
        <dbReference type="ARBA" id="ARBA00022692"/>
    </source>
</evidence>
<evidence type="ECO:0000313" key="9">
    <source>
        <dbReference type="Proteomes" id="UP000001593"/>
    </source>
</evidence>
<dbReference type="Pfam" id="PF00909">
    <property type="entry name" value="Ammonium_transp"/>
    <property type="match status" value="1"/>
</dbReference>
<dbReference type="InterPro" id="IPR002229">
    <property type="entry name" value="RhesusRHD"/>
</dbReference>
<evidence type="ECO:0000256" key="1">
    <source>
        <dbReference type="ARBA" id="ARBA00004141"/>
    </source>
</evidence>
<evidence type="ECO:0000313" key="8">
    <source>
        <dbReference type="EMBL" id="EDO27399.1"/>
    </source>
</evidence>
<dbReference type="PRINTS" id="PR00342">
    <property type="entry name" value="RHESUSRHD"/>
</dbReference>
<dbReference type="GO" id="GO:0008519">
    <property type="term" value="F:ammonium channel activity"/>
    <property type="evidence" value="ECO:0007669"/>
    <property type="project" value="InterPro"/>
</dbReference>
<keyword evidence="3 5" id="KW-1133">Transmembrane helix</keyword>
<dbReference type="OMA" id="CQWATIM"/>
<dbReference type="EMBL" id="DS475316">
    <property type="protein sequence ID" value="EDO26608.1"/>
    <property type="molecule type" value="Genomic_DNA"/>
</dbReference>
<comment type="subcellular location">
    <subcellularLocation>
        <location evidence="1">Membrane</location>
        <topology evidence="1">Multi-pass membrane protein</topology>
    </subcellularLocation>
</comment>
<keyword evidence="4 5" id="KW-0472">Membrane</keyword>
<keyword evidence="2 5" id="KW-0812">Transmembrane</keyword>
<dbReference type="Gene3D" id="1.10.3430.10">
    <property type="entry name" value="Ammonium transporter AmtB like domains"/>
    <property type="match status" value="1"/>
</dbReference>
<reference evidence="8 9" key="1">
    <citation type="journal article" date="2007" name="Science">
        <title>Sea anemone genome reveals ancestral eumetazoan gene repertoire and genomic organization.</title>
        <authorList>
            <person name="Putnam N.H."/>
            <person name="Srivastava M."/>
            <person name="Hellsten U."/>
            <person name="Dirks B."/>
            <person name="Chapman J."/>
            <person name="Salamov A."/>
            <person name="Terry A."/>
            <person name="Shapiro H."/>
            <person name="Lindquist E."/>
            <person name="Kapitonov V.V."/>
            <person name="Jurka J."/>
            <person name="Genikhovich G."/>
            <person name="Grigoriev I.V."/>
            <person name="Lucas S.M."/>
            <person name="Steele R.E."/>
            <person name="Finnerty J.R."/>
            <person name="Technau U."/>
            <person name="Martindale M.Q."/>
            <person name="Rokhsar D.S."/>
        </authorList>
    </citation>
    <scope>NUCLEOTIDE SEQUENCE [LARGE SCALE GENOMIC DNA]</scope>
    <source>
        <strain evidence="8">CH2 x CH6</strain>
        <strain evidence="9">CH2 X CH6</strain>
    </source>
</reference>
<evidence type="ECO:0000313" key="7">
    <source>
        <dbReference type="EMBL" id="EDO26608.1"/>
    </source>
</evidence>
<feature type="domain" description="Ammonium transporter AmtB-like" evidence="6">
    <location>
        <begin position="2"/>
        <end position="51"/>
    </location>
</feature>
<evidence type="ECO:0000259" key="6">
    <source>
        <dbReference type="Pfam" id="PF00909"/>
    </source>
</evidence>
<dbReference type="Proteomes" id="UP000001593">
    <property type="component" value="Unassembled WGS sequence"/>
</dbReference>
<dbReference type="InterPro" id="IPR029020">
    <property type="entry name" value="Ammonium/urea_transptr"/>
</dbReference>
<dbReference type="InterPro" id="IPR024041">
    <property type="entry name" value="NH4_transpt_AmtB-like_dom"/>
</dbReference>
<protein>
    <recommendedName>
        <fullName evidence="6">Ammonium transporter AmtB-like domain-containing protein</fullName>
    </recommendedName>
</protein>
<sequence length="68" mass="7696">FAVFQDVHVMVYIGFGFLMTFLRKYSFGALGYNFFIAALVCQWATIMTGVFNQIIGEGHSHIKVNVQT</sequence>
<dbReference type="GO" id="GO:0005886">
    <property type="term" value="C:plasma membrane"/>
    <property type="evidence" value="ECO:0007669"/>
    <property type="project" value="InterPro"/>
</dbReference>
<keyword evidence="9" id="KW-1185">Reference proteome</keyword>
<dbReference type="eggNOG" id="KOG3796">
    <property type="taxonomic scope" value="Eukaryota"/>
</dbReference>
<name>A7T9C8_NEMVE</name>
<dbReference type="HOGENOM" id="CLU_2837766_0_0_1"/>
<dbReference type="EMBL" id="DS473298">
    <property type="protein sequence ID" value="EDO27399.1"/>
    <property type="molecule type" value="Genomic_DNA"/>
</dbReference>
<dbReference type="AlphaFoldDB" id="A7T9C8"/>
<accession>A7T9C8</accession>
<feature type="non-terminal residue" evidence="8">
    <location>
        <position position="1"/>
    </location>
</feature>
<organism evidence="8 9">
    <name type="scientific">Nematostella vectensis</name>
    <name type="common">Starlet sea anemone</name>
    <dbReference type="NCBI Taxonomy" id="45351"/>
    <lineage>
        <taxon>Eukaryota</taxon>
        <taxon>Metazoa</taxon>
        <taxon>Cnidaria</taxon>
        <taxon>Anthozoa</taxon>
        <taxon>Hexacorallia</taxon>
        <taxon>Actiniaria</taxon>
        <taxon>Edwardsiidae</taxon>
        <taxon>Nematostella</taxon>
    </lineage>
</organism>
<dbReference type="InParanoid" id="A7T9C8"/>
<proteinExistence type="predicted"/>
<evidence type="ECO:0000256" key="3">
    <source>
        <dbReference type="ARBA" id="ARBA00022989"/>
    </source>
</evidence>